<keyword evidence="3 7" id="KW-0863">Zinc-finger</keyword>
<keyword evidence="2" id="KW-0677">Repeat</keyword>
<evidence type="ECO:0000313" key="12">
    <source>
        <dbReference type="Proteomes" id="UP000794436"/>
    </source>
</evidence>
<feature type="compositionally biased region" description="Low complexity" evidence="8">
    <location>
        <begin position="472"/>
        <end position="483"/>
    </location>
</feature>
<dbReference type="InterPro" id="IPR013083">
    <property type="entry name" value="Znf_RING/FYVE/PHD"/>
</dbReference>
<feature type="compositionally biased region" description="Low complexity" evidence="8">
    <location>
        <begin position="209"/>
        <end position="230"/>
    </location>
</feature>
<dbReference type="SUPFAM" id="SSF57903">
    <property type="entry name" value="FYVE/PHD zinc finger"/>
    <property type="match status" value="1"/>
</dbReference>
<keyword evidence="4" id="KW-0862">Zinc</keyword>
<feature type="repeat" description="ANK" evidence="6">
    <location>
        <begin position="647"/>
        <end position="679"/>
    </location>
</feature>
<dbReference type="AlphaFoldDB" id="A0A8K1CGV8"/>
<dbReference type="Proteomes" id="UP000794436">
    <property type="component" value="Unassembled WGS sequence"/>
</dbReference>
<evidence type="ECO:0000313" key="11">
    <source>
        <dbReference type="EMBL" id="TMW62273.1"/>
    </source>
</evidence>
<feature type="compositionally biased region" description="Polar residues" evidence="8">
    <location>
        <begin position="166"/>
        <end position="185"/>
    </location>
</feature>
<dbReference type="InterPro" id="IPR017455">
    <property type="entry name" value="Znf_FYVE-rel"/>
</dbReference>
<feature type="domain" description="PDZ" evidence="9">
    <location>
        <begin position="39"/>
        <end position="124"/>
    </location>
</feature>
<dbReference type="PROSITE" id="PS50106">
    <property type="entry name" value="PDZ"/>
    <property type="match status" value="1"/>
</dbReference>
<dbReference type="OrthoDB" id="20872at2759"/>
<dbReference type="InterPro" id="IPR001478">
    <property type="entry name" value="PDZ"/>
</dbReference>
<evidence type="ECO:0000256" key="8">
    <source>
        <dbReference type="SAM" id="MobiDB-lite"/>
    </source>
</evidence>
<evidence type="ECO:0000259" key="10">
    <source>
        <dbReference type="PROSITE" id="PS50178"/>
    </source>
</evidence>
<keyword evidence="12" id="KW-1185">Reference proteome</keyword>
<feature type="domain" description="FYVE-type" evidence="10">
    <location>
        <begin position="709"/>
        <end position="781"/>
    </location>
</feature>
<dbReference type="SUPFAM" id="SSF48403">
    <property type="entry name" value="Ankyrin repeat"/>
    <property type="match status" value="1"/>
</dbReference>
<keyword evidence="5 6" id="KW-0040">ANK repeat</keyword>
<reference evidence="11" key="1">
    <citation type="submission" date="2019-03" db="EMBL/GenBank/DDBJ databases">
        <title>Long read genome sequence of the mycoparasitic Pythium oligandrum ATCC 38472 isolated from sugarbeet rhizosphere.</title>
        <authorList>
            <person name="Gaulin E."/>
        </authorList>
    </citation>
    <scope>NUCLEOTIDE SEQUENCE</scope>
    <source>
        <strain evidence="11">ATCC 38472_TT</strain>
    </source>
</reference>
<dbReference type="EMBL" id="SPLM01000074">
    <property type="protein sequence ID" value="TMW62273.1"/>
    <property type="molecule type" value="Genomic_DNA"/>
</dbReference>
<evidence type="ECO:0008006" key="13">
    <source>
        <dbReference type="Google" id="ProtNLM"/>
    </source>
</evidence>
<dbReference type="PROSITE" id="PS50297">
    <property type="entry name" value="ANK_REP_REGION"/>
    <property type="match status" value="1"/>
</dbReference>
<feature type="compositionally biased region" description="Pro residues" evidence="8">
    <location>
        <begin position="308"/>
        <end position="318"/>
    </location>
</feature>
<dbReference type="SUPFAM" id="SSF50156">
    <property type="entry name" value="PDZ domain-like"/>
    <property type="match status" value="1"/>
</dbReference>
<evidence type="ECO:0000256" key="7">
    <source>
        <dbReference type="PROSITE-ProRule" id="PRU00091"/>
    </source>
</evidence>
<dbReference type="PANTHER" id="PTHR46680:SF3">
    <property type="entry name" value="NF-KAPPA-B INHIBITOR CACTUS"/>
    <property type="match status" value="1"/>
</dbReference>
<dbReference type="PANTHER" id="PTHR46680">
    <property type="entry name" value="NF-KAPPA-B INHIBITOR ALPHA"/>
    <property type="match status" value="1"/>
</dbReference>
<dbReference type="GO" id="GO:0005829">
    <property type="term" value="C:cytosol"/>
    <property type="evidence" value="ECO:0007669"/>
    <property type="project" value="TreeGrafter"/>
</dbReference>
<dbReference type="InterPro" id="IPR002110">
    <property type="entry name" value="Ankyrin_rpt"/>
</dbReference>
<dbReference type="Pfam" id="PF12796">
    <property type="entry name" value="Ank_2"/>
    <property type="match status" value="1"/>
</dbReference>
<gene>
    <name evidence="11" type="ORF">Poli38472_009766</name>
</gene>
<sequence>MAQTRKSHSNSWMEEQAAEYADLVGSFVESVHDEDTDEMLEYQLIWEGGDLGVALTPLENAEAGGVMVSRITGKGFPFGIKNVTAGDILLSINLRDMTTLALNDVVAYLQECDLPATLRFKKVAQEEEKPAAAPPAVRRKSTIIVTTDGPTSPTGSKAPPIPAASTRYSQKATPATGVGSSTRYSNAGVRGSAQHGRMSNAAPPPPQPRAAAIPPAPQAEEQPPAQNAGPVQPALAQFPSGMLRHTSSRKKGQTPLAQPVPAPVQAPVPTPGSPPPSPVPEPKKDAPAPVPVPVPAPAPVKKAESAPVPAPAPVPVSAPAPEKKAEPAPLPAAAPVPVPVPAPVEATTQAMQRATIDGRDSYDIRGSWRSSEDIDDARARQQAAESSDEEEEEGDPFVGFDEMPDVQRDKAQSVAMLGDYSTETNGGIPILPVKTSVIHVIDGVMTEQDEISDDEYESQVRMSVPRSPPRSPARSPAHAAAPAQDVPRESVRLTMNRGMQEPIMKSQPVGTLHELCSKGNLRGVMQHLKTHGPDALVQREANHGQTCLHLAVKSGNVQLAKYLIEQYDLPEELVNIEDDKGNTALHFAATKTPGMVHLLLESGASANVKNSRKLTPLIISVITSKNDDIIISRMLLKYGANPNDMHDSQTVIHTAIGSGLLKIAGALVRAGAKMDVEDSEGRNVFEKLDKKSVRFLISHIYFPPTYITEKERTECMLCHKKFKFGHRKNNCTHCGRLCCTECSSLSVEMYKFPMGFPGRVRKGAANRDLKKACKTCYGVFKERGDTPQKEENRFMSRVIGIEWDEVNPNKLQSQRSAGRRGEKDH</sequence>
<dbReference type="InterPro" id="IPR036770">
    <property type="entry name" value="Ankyrin_rpt-contain_sf"/>
</dbReference>
<dbReference type="SMART" id="SM00248">
    <property type="entry name" value="ANK"/>
    <property type="match status" value="4"/>
</dbReference>
<feature type="repeat" description="ANK" evidence="6">
    <location>
        <begin position="543"/>
        <end position="565"/>
    </location>
</feature>
<evidence type="ECO:0000256" key="1">
    <source>
        <dbReference type="ARBA" id="ARBA00022723"/>
    </source>
</evidence>
<evidence type="ECO:0000256" key="4">
    <source>
        <dbReference type="ARBA" id="ARBA00022833"/>
    </source>
</evidence>
<name>A0A8K1CGV8_PYTOL</name>
<dbReference type="InterPro" id="IPR011011">
    <property type="entry name" value="Znf_FYVE_PHD"/>
</dbReference>
<feature type="compositionally biased region" description="Acidic residues" evidence="8">
    <location>
        <begin position="386"/>
        <end position="395"/>
    </location>
</feature>
<dbReference type="Gene3D" id="1.25.40.20">
    <property type="entry name" value="Ankyrin repeat-containing domain"/>
    <property type="match status" value="1"/>
</dbReference>
<organism evidence="11 12">
    <name type="scientific">Pythium oligandrum</name>
    <name type="common">Mycoparasitic fungus</name>
    <dbReference type="NCBI Taxonomy" id="41045"/>
    <lineage>
        <taxon>Eukaryota</taxon>
        <taxon>Sar</taxon>
        <taxon>Stramenopiles</taxon>
        <taxon>Oomycota</taxon>
        <taxon>Peronosporomycetes</taxon>
        <taxon>Pythiales</taxon>
        <taxon>Pythiaceae</taxon>
        <taxon>Pythium</taxon>
    </lineage>
</organism>
<evidence type="ECO:0000256" key="3">
    <source>
        <dbReference type="ARBA" id="ARBA00022771"/>
    </source>
</evidence>
<feature type="region of interest" description="Disordered" evidence="8">
    <location>
        <begin position="126"/>
        <end position="404"/>
    </location>
</feature>
<dbReference type="CDD" id="cd00065">
    <property type="entry name" value="FYVE_like_SF"/>
    <property type="match status" value="1"/>
</dbReference>
<dbReference type="PROSITE" id="PS50178">
    <property type="entry name" value="ZF_FYVE"/>
    <property type="match status" value="1"/>
</dbReference>
<feature type="compositionally biased region" description="Pro residues" evidence="8">
    <location>
        <begin position="258"/>
        <end position="280"/>
    </location>
</feature>
<dbReference type="Gene3D" id="3.30.40.10">
    <property type="entry name" value="Zinc/RING finger domain, C3HC4 (zinc finger)"/>
    <property type="match status" value="1"/>
</dbReference>
<dbReference type="GO" id="GO:0008270">
    <property type="term" value="F:zinc ion binding"/>
    <property type="evidence" value="ECO:0007669"/>
    <property type="project" value="UniProtKB-KW"/>
</dbReference>
<feature type="region of interest" description="Disordered" evidence="8">
    <location>
        <begin position="449"/>
        <end position="489"/>
    </location>
</feature>
<evidence type="ECO:0000256" key="5">
    <source>
        <dbReference type="ARBA" id="ARBA00023043"/>
    </source>
</evidence>
<evidence type="ECO:0000259" key="9">
    <source>
        <dbReference type="PROSITE" id="PS50106"/>
    </source>
</evidence>
<feature type="compositionally biased region" description="Pro residues" evidence="8">
    <location>
        <begin position="288"/>
        <end position="298"/>
    </location>
</feature>
<comment type="caution">
    <text evidence="11">The sequence shown here is derived from an EMBL/GenBank/DDBJ whole genome shotgun (WGS) entry which is preliminary data.</text>
</comment>
<evidence type="ECO:0000256" key="6">
    <source>
        <dbReference type="PROSITE-ProRule" id="PRU00023"/>
    </source>
</evidence>
<dbReference type="InterPro" id="IPR036034">
    <property type="entry name" value="PDZ_sf"/>
</dbReference>
<feature type="compositionally biased region" description="Polar residues" evidence="8">
    <location>
        <begin position="143"/>
        <end position="155"/>
    </location>
</feature>
<feature type="compositionally biased region" description="Pro residues" evidence="8">
    <location>
        <begin position="328"/>
        <end position="342"/>
    </location>
</feature>
<feature type="repeat" description="ANK" evidence="6">
    <location>
        <begin position="580"/>
        <end position="611"/>
    </location>
</feature>
<dbReference type="GO" id="GO:0051059">
    <property type="term" value="F:NF-kappaB binding"/>
    <property type="evidence" value="ECO:0007669"/>
    <property type="project" value="TreeGrafter"/>
</dbReference>
<proteinExistence type="predicted"/>
<dbReference type="PROSITE" id="PS50088">
    <property type="entry name" value="ANK_REPEAT"/>
    <property type="match status" value="3"/>
</dbReference>
<dbReference type="GO" id="GO:0071356">
    <property type="term" value="P:cellular response to tumor necrosis factor"/>
    <property type="evidence" value="ECO:0007669"/>
    <property type="project" value="TreeGrafter"/>
</dbReference>
<dbReference type="SMART" id="SM00064">
    <property type="entry name" value="FYVE"/>
    <property type="match status" value="1"/>
</dbReference>
<dbReference type="PRINTS" id="PR01415">
    <property type="entry name" value="ANKYRIN"/>
</dbReference>
<accession>A0A8K1CGV8</accession>
<keyword evidence="1" id="KW-0479">Metal-binding</keyword>
<evidence type="ECO:0000256" key="2">
    <source>
        <dbReference type="ARBA" id="ARBA00022737"/>
    </source>
</evidence>
<dbReference type="Pfam" id="PF01363">
    <property type="entry name" value="FYVE"/>
    <property type="match status" value="1"/>
</dbReference>
<dbReference type="InterPro" id="IPR051070">
    <property type="entry name" value="NF-kappa-B_inhibitor"/>
</dbReference>
<protein>
    <recommendedName>
        <fullName evidence="13">Myosin-like protein</fullName>
    </recommendedName>
</protein>
<feature type="compositionally biased region" description="Basic and acidic residues" evidence="8">
    <location>
        <begin position="370"/>
        <end position="379"/>
    </location>
</feature>
<dbReference type="InterPro" id="IPR000306">
    <property type="entry name" value="Znf_FYVE"/>
</dbReference>